<keyword evidence="5" id="KW-0238">DNA-binding</keyword>
<dbReference type="InterPro" id="IPR007861">
    <property type="entry name" value="DNA_mismatch_repair_MutS_clamp"/>
</dbReference>
<dbReference type="InterPro" id="IPR005748">
    <property type="entry name" value="DNA_mismatch_repair_MutS"/>
</dbReference>
<dbReference type="Pfam" id="PF05188">
    <property type="entry name" value="MutS_II"/>
    <property type="match status" value="1"/>
</dbReference>
<dbReference type="InterPro" id="IPR007695">
    <property type="entry name" value="DNA_mismatch_repair_MutS-lik_N"/>
</dbReference>
<reference evidence="8" key="1">
    <citation type="journal article" date="2014" name="Front. Microbiol.">
        <title>High frequency of phylogenetically diverse reductive dehalogenase-homologous genes in deep subseafloor sedimentary metagenomes.</title>
        <authorList>
            <person name="Kawai M."/>
            <person name="Futagami T."/>
            <person name="Toyoda A."/>
            <person name="Takaki Y."/>
            <person name="Nishi S."/>
            <person name="Hori S."/>
            <person name="Arai W."/>
            <person name="Tsubouchi T."/>
            <person name="Morono Y."/>
            <person name="Uchiyama I."/>
            <person name="Ito T."/>
            <person name="Fujiyama A."/>
            <person name="Inagaki F."/>
            <person name="Takami H."/>
        </authorList>
    </citation>
    <scope>NUCLEOTIDE SEQUENCE</scope>
    <source>
        <strain evidence="8">Expedition CK06-06</strain>
    </source>
</reference>
<dbReference type="GO" id="GO:0030983">
    <property type="term" value="F:mismatched DNA binding"/>
    <property type="evidence" value="ECO:0007669"/>
    <property type="project" value="InterPro"/>
</dbReference>
<dbReference type="SMART" id="SM00534">
    <property type="entry name" value="MUTSac"/>
    <property type="match status" value="1"/>
</dbReference>
<feature type="domain" description="DNA mismatch repair proteins mutS family" evidence="7">
    <location>
        <begin position="685"/>
        <end position="701"/>
    </location>
</feature>
<dbReference type="InterPro" id="IPR016151">
    <property type="entry name" value="DNA_mismatch_repair_MutS_N"/>
</dbReference>
<dbReference type="PANTHER" id="PTHR11361:SF34">
    <property type="entry name" value="DNA MISMATCH REPAIR PROTEIN MSH1, MITOCHONDRIAL"/>
    <property type="match status" value="1"/>
</dbReference>
<evidence type="ECO:0000256" key="3">
    <source>
        <dbReference type="ARBA" id="ARBA00022763"/>
    </source>
</evidence>
<dbReference type="InterPro" id="IPR045076">
    <property type="entry name" value="MutS"/>
</dbReference>
<proteinExistence type="inferred from homology"/>
<dbReference type="SUPFAM" id="SSF55271">
    <property type="entry name" value="DNA repair protein MutS, domain I"/>
    <property type="match status" value="1"/>
</dbReference>
<evidence type="ECO:0000256" key="6">
    <source>
        <dbReference type="ARBA" id="ARBA00023204"/>
    </source>
</evidence>
<dbReference type="PROSITE" id="PS00486">
    <property type="entry name" value="DNA_MISMATCH_REPAIR_2"/>
    <property type="match status" value="1"/>
</dbReference>
<dbReference type="Gene3D" id="3.40.1170.10">
    <property type="entry name" value="DNA repair protein MutS, domain I"/>
    <property type="match status" value="1"/>
</dbReference>
<dbReference type="SUPFAM" id="SSF53150">
    <property type="entry name" value="DNA repair protein MutS, domain II"/>
    <property type="match status" value="1"/>
</dbReference>
<organism evidence="8">
    <name type="scientific">marine sediment metagenome</name>
    <dbReference type="NCBI Taxonomy" id="412755"/>
    <lineage>
        <taxon>unclassified sequences</taxon>
        <taxon>metagenomes</taxon>
        <taxon>ecological metagenomes</taxon>
    </lineage>
</organism>
<dbReference type="EMBL" id="BARU01000222">
    <property type="protein sequence ID" value="GAH29117.1"/>
    <property type="molecule type" value="Genomic_DNA"/>
</dbReference>
<comment type="caution">
    <text evidence="8">The sequence shown here is derived from an EMBL/GenBank/DDBJ whole genome shotgun (WGS) entry which is preliminary data.</text>
</comment>
<gene>
    <name evidence="8" type="ORF">S03H2_00885</name>
</gene>
<dbReference type="InterPro" id="IPR007696">
    <property type="entry name" value="DNA_mismatch_repair_MutS_core"/>
</dbReference>
<dbReference type="HAMAP" id="MF_00096">
    <property type="entry name" value="MutS"/>
    <property type="match status" value="1"/>
</dbReference>
<dbReference type="InterPro" id="IPR017261">
    <property type="entry name" value="DNA_mismatch_repair_MutS/MSH"/>
</dbReference>
<evidence type="ECO:0000313" key="8">
    <source>
        <dbReference type="EMBL" id="GAH29117.1"/>
    </source>
</evidence>
<evidence type="ECO:0000256" key="4">
    <source>
        <dbReference type="ARBA" id="ARBA00022840"/>
    </source>
</evidence>
<dbReference type="NCBIfam" id="TIGR01070">
    <property type="entry name" value="mutS1"/>
    <property type="match status" value="1"/>
</dbReference>
<keyword evidence="2" id="KW-0547">Nucleotide-binding</keyword>
<evidence type="ECO:0000259" key="7">
    <source>
        <dbReference type="PROSITE" id="PS00486"/>
    </source>
</evidence>
<keyword evidence="6" id="KW-0234">DNA repair</keyword>
<dbReference type="GO" id="GO:0005829">
    <property type="term" value="C:cytosol"/>
    <property type="evidence" value="ECO:0007669"/>
    <property type="project" value="TreeGrafter"/>
</dbReference>
<dbReference type="InterPro" id="IPR000432">
    <property type="entry name" value="DNA_mismatch_repair_MutS_C"/>
</dbReference>
<dbReference type="Pfam" id="PF01624">
    <property type="entry name" value="MutS_I"/>
    <property type="match status" value="1"/>
</dbReference>
<dbReference type="FunFam" id="3.40.1170.10:FF:000001">
    <property type="entry name" value="DNA mismatch repair protein MutS"/>
    <property type="match status" value="1"/>
</dbReference>
<comment type="similarity">
    <text evidence="1">Belongs to the DNA mismatch repair MutS family.</text>
</comment>
<evidence type="ECO:0000256" key="2">
    <source>
        <dbReference type="ARBA" id="ARBA00022741"/>
    </source>
</evidence>
<dbReference type="PIRSF" id="PIRSF037677">
    <property type="entry name" value="DNA_mis_repair_Msh6"/>
    <property type="match status" value="1"/>
</dbReference>
<dbReference type="PANTHER" id="PTHR11361">
    <property type="entry name" value="DNA MISMATCH REPAIR PROTEIN MUTS FAMILY MEMBER"/>
    <property type="match status" value="1"/>
</dbReference>
<dbReference type="Gene3D" id="1.10.1420.10">
    <property type="match status" value="2"/>
</dbReference>
<dbReference type="GO" id="GO:0140664">
    <property type="term" value="F:ATP-dependent DNA damage sensor activity"/>
    <property type="evidence" value="ECO:0007669"/>
    <property type="project" value="InterPro"/>
</dbReference>
<feature type="non-terminal residue" evidence="8">
    <location>
        <position position="739"/>
    </location>
</feature>
<dbReference type="Gene3D" id="3.40.50.300">
    <property type="entry name" value="P-loop containing nucleotide triphosphate hydrolases"/>
    <property type="match status" value="1"/>
</dbReference>
<dbReference type="Pfam" id="PF05190">
    <property type="entry name" value="MutS_IV"/>
    <property type="match status" value="1"/>
</dbReference>
<dbReference type="SUPFAM" id="SSF48334">
    <property type="entry name" value="DNA repair protein MutS, domain III"/>
    <property type="match status" value="1"/>
</dbReference>
<dbReference type="Gene3D" id="3.30.420.110">
    <property type="entry name" value="MutS, connector domain"/>
    <property type="match status" value="1"/>
</dbReference>
<dbReference type="SMART" id="SM00533">
    <property type="entry name" value="MUTSd"/>
    <property type="match status" value="1"/>
</dbReference>
<dbReference type="NCBIfam" id="NF003810">
    <property type="entry name" value="PRK05399.1"/>
    <property type="match status" value="1"/>
</dbReference>
<keyword evidence="3" id="KW-0227">DNA damage</keyword>
<dbReference type="Pfam" id="PF05192">
    <property type="entry name" value="MutS_III"/>
    <property type="match status" value="1"/>
</dbReference>
<dbReference type="Pfam" id="PF00488">
    <property type="entry name" value="MutS_V"/>
    <property type="match status" value="1"/>
</dbReference>
<dbReference type="SUPFAM" id="SSF52540">
    <property type="entry name" value="P-loop containing nucleoside triphosphate hydrolases"/>
    <property type="match status" value="1"/>
</dbReference>
<evidence type="ECO:0000256" key="5">
    <source>
        <dbReference type="ARBA" id="ARBA00023125"/>
    </source>
</evidence>
<dbReference type="GO" id="GO:0006298">
    <property type="term" value="P:mismatch repair"/>
    <property type="evidence" value="ECO:0007669"/>
    <property type="project" value="InterPro"/>
</dbReference>
<evidence type="ECO:0000256" key="1">
    <source>
        <dbReference type="ARBA" id="ARBA00006271"/>
    </source>
</evidence>
<sequence>MREGSTPIRQQYLRIKRKYPQAIVFFRLGDFYETFDEDARLTSKELEIVLTSREMGKGHRVPMAGIPYHALDNYLARLINKGYKVAICEQVTKPGETRGLVEREVIRLVTPGTVVEPGLLDSKTNNYLTSLVLDGDEVGIAYVDITTSEFATTQLPFQRANVELERLKPSEVITAQSSELSGLGLTASVTRLDDYWFELEVAQQTMLDHFGVSTLDGFGCGHLPLAIRAAGAIIHYIQETQKGVLGQLTRLSTYSTESFMALDVNTQRNLELFYCSRSGTTSGSLLSIIDLTKTAIGGRLLKRWLGQPLLDITELVKRQDAISWFYDNSMARNQTISLLGEVADLERLINRVRSNIASPRELVTLRRSLEVIPRLSRLLEDGSPINWLKDKLKPCRDVVELISEAIEEQPPASLDEGNVIKSGLSEELDSLRLASKNAKQYLANLERQERERSGIKSLKVGFNKVFGYYIEVSKSNLPQVPQDYIRKQTLVGGERFFTPELKEYESLILNAQERITELEAGIFHRVCRQVATASERILAVADALANIDVFSSLAEVAVRYSYVRPELTTGNEIVISQGRHPVVERSLVEGSFVPNDTYLSNDDAQLIVLTGPNMSGKSTYLRQVALIVLLAQVGSFVPATSATIGAVDRIFTRIGAREDLAAGQSTFMVEMVETANILNNATPRSLIILDEIGRGTSTYDGLSIARAVAEYIHNYPKLGAKTLFATHYHEMVELATFLP</sequence>
<dbReference type="InterPro" id="IPR027417">
    <property type="entry name" value="P-loop_NTPase"/>
</dbReference>
<dbReference type="InterPro" id="IPR036678">
    <property type="entry name" value="MutS_con_dom_sf"/>
</dbReference>
<name>X1E958_9ZZZZ</name>
<protein>
    <recommendedName>
        <fullName evidence="7">DNA mismatch repair proteins mutS family domain-containing protein</fullName>
    </recommendedName>
</protein>
<dbReference type="InterPro" id="IPR007860">
    <property type="entry name" value="DNA_mmatch_repair_MutS_con_dom"/>
</dbReference>
<accession>X1E958</accession>
<dbReference type="AlphaFoldDB" id="X1E958"/>
<dbReference type="InterPro" id="IPR036187">
    <property type="entry name" value="DNA_mismatch_repair_MutS_sf"/>
</dbReference>
<dbReference type="GO" id="GO:0005524">
    <property type="term" value="F:ATP binding"/>
    <property type="evidence" value="ECO:0007669"/>
    <property type="project" value="UniProtKB-KW"/>
</dbReference>
<keyword evidence="4" id="KW-0067">ATP-binding</keyword>